<sequence length="468" mass="52276">MQHPSTTEAQAPEVRLVGRLTTELDAVGAWLQPHFCRREAHATAVEYVKALLGRAQRKNAWGLSEDAGHRAPCAFQHLLLRAKWDVDAVRDDVLEYARRALGEGGILEVDETGFLKKGEKSVGVARQYTGTAGKVENAQVGVFLSYVTPLGHALVDRELYLPEPWTEVAARREAGGIPDEVGFESKPALSQGMLQRALGAGLKPAWVVGNEVYGRDSTLRRFLEGLHQPYVLAVASNTHVWRGFYQVKPGDMVKEVAPEGWVRLSAGTGSKGPRLYDWARMRLNRHLGLSRWLLFRRSLADRKVAFYVAHARRNAALESLVRAAGSRWAVEEDFESAKGEVGLADYEVCTWTAWHRHMTLCLVAHVFLAAARAMANLRPQEGLPQSVRPAVATKPHARVSRPAWPSLTALVRYSVQEVRGLLMAILRRVAEPLAHVLARSRWRRHHQAVAMQCHYRARGARLKLHLQD</sequence>
<accession>A0A511HPB9</accession>
<evidence type="ECO:0000313" key="2">
    <source>
        <dbReference type="EMBL" id="GEL75430.1"/>
    </source>
</evidence>
<comment type="caution">
    <text evidence="2">The sequence shown here is derived from an EMBL/GenBank/DDBJ whole genome shotgun (WGS) entry which is preliminary data.</text>
</comment>
<evidence type="ECO:0000313" key="5">
    <source>
        <dbReference type="Proteomes" id="UP000321224"/>
    </source>
</evidence>
<evidence type="ECO:0000313" key="3">
    <source>
        <dbReference type="EMBL" id="SDE88110.1"/>
    </source>
</evidence>
<dbReference type="PANTHER" id="PTHR33627">
    <property type="entry name" value="TRANSPOSASE"/>
    <property type="match status" value="1"/>
</dbReference>
<reference evidence="2 5" key="2">
    <citation type="submission" date="2019-07" db="EMBL/GenBank/DDBJ databases">
        <title>Whole genome shotgun sequence of Myxococcus virescens NBRC 100334.</title>
        <authorList>
            <person name="Hosoyama A."/>
            <person name="Uohara A."/>
            <person name="Ohji S."/>
            <person name="Ichikawa N."/>
        </authorList>
    </citation>
    <scope>NUCLEOTIDE SEQUENCE [LARGE SCALE GENOMIC DNA]</scope>
    <source>
        <strain evidence="2 5">NBRC 100334</strain>
    </source>
</reference>
<dbReference type="NCBIfam" id="NF033540">
    <property type="entry name" value="transpos_IS701"/>
    <property type="match status" value="1"/>
</dbReference>
<dbReference type="EMBL" id="BJVY01000073">
    <property type="protein sequence ID" value="GEL75430.1"/>
    <property type="molecule type" value="Genomic_DNA"/>
</dbReference>
<dbReference type="EMBL" id="FNAJ01000014">
    <property type="protein sequence ID" value="SDE88110.1"/>
    <property type="molecule type" value="Genomic_DNA"/>
</dbReference>
<protein>
    <submittedName>
        <fullName evidence="2 3">Transposase</fullName>
    </submittedName>
</protein>
<dbReference type="Pfam" id="PF13546">
    <property type="entry name" value="DDE_5"/>
    <property type="match status" value="1"/>
</dbReference>
<name>A0A511HPB9_9BACT</name>
<evidence type="ECO:0000313" key="4">
    <source>
        <dbReference type="Proteomes" id="UP000198717"/>
    </source>
</evidence>
<dbReference type="Proteomes" id="UP000198717">
    <property type="component" value="Unassembled WGS sequence"/>
</dbReference>
<dbReference type="Proteomes" id="UP000321224">
    <property type="component" value="Unassembled WGS sequence"/>
</dbReference>
<organism evidence="2 5">
    <name type="scientific">Myxococcus virescens</name>
    <dbReference type="NCBI Taxonomy" id="83456"/>
    <lineage>
        <taxon>Bacteria</taxon>
        <taxon>Pseudomonadati</taxon>
        <taxon>Myxococcota</taxon>
        <taxon>Myxococcia</taxon>
        <taxon>Myxococcales</taxon>
        <taxon>Cystobacterineae</taxon>
        <taxon>Myxococcaceae</taxon>
        <taxon>Myxococcus</taxon>
    </lineage>
</organism>
<dbReference type="PANTHER" id="PTHR33627:SF1">
    <property type="entry name" value="TRANSPOSASE"/>
    <property type="match status" value="1"/>
</dbReference>
<evidence type="ECO:0000259" key="1">
    <source>
        <dbReference type="Pfam" id="PF13546"/>
    </source>
</evidence>
<dbReference type="SUPFAM" id="SSF53098">
    <property type="entry name" value="Ribonuclease H-like"/>
    <property type="match status" value="1"/>
</dbReference>
<proteinExistence type="predicted"/>
<keyword evidence="4" id="KW-1185">Reference proteome</keyword>
<dbReference type="InterPro" id="IPR038721">
    <property type="entry name" value="IS701-like_DDE_dom"/>
</dbReference>
<gene>
    <name evidence="2" type="ORF">MVI01_72140</name>
    <name evidence="3" type="ORF">SAMN04488504_11410</name>
</gene>
<dbReference type="InterPro" id="IPR012337">
    <property type="entry name" value="RNaseH-like_sf"/>
</dbReference>
<feature type="domain" description="Transposase IS701-like DDE" evidence="1">
    <location>
        <begin position="31"/>
        <end position="249"/>
    </location>
</feature>
<reference evidence="3 4" key="1">
    <citation type="submission" date="2016-10" db="EMBL/GenBank/DDBJ databases">
        <authorList>
            <person name="Varghese N."/>
            <person name="Submissions S."/>
        </authorList>
    </citation>
    <scope>NUCLEOTIDE SEQUENCE [LARGE SCALE GENOMIC DNA]</scope>
    <source>
        <strain evidence="3 4">DSM 2260</strain>
    </source>
</reference>
<dbReference type="InterPro" id="IPR039365">
    <property type="entry name" value="IS701-like"/>
</dbReference>
<dbReference type="AlphaFoldDB" id="A0A511HPB9"/>